<evidence type="ECO:0000313" key="2">
    <source>
        <dbReference type="EMBL" id="MPM24015.1"/>
    </source>
</evidence>
<accession>A0A644Y641</accession>
<feature type="transmembrane region" description="Helical" evidence="1">
    <location>
        <begin position="43"/>
        <end position="63"/>
    </location>
</feature>
<feature type="transmembrane region" description="Helical" evidence="1">
    <location>
        <begin position="139"/>
        <end position="160"/>
    </location>
</feature>
<name>A0A644Y641_9ZZZZ</name>
<dbReference type="EMBL" id="VSSQ01004164">
    <property type="protein sequence ID" value="MPM24015.1"/>
    <property type="molecule type" value="Genomic_DNA"/>
</dbReference>
<reference evidence="2" key="1">
    <citation type="submission" date="2019-08" db="EMBL/GenBank/DDBJ databases">
        <authorList>
            <person name="Kucharzyk K."/>
            <person name="Murdoch R.W."/>
            <person name="Higgins S."/>
            <person name="Loffler F."/>
        </authorList>
    </citation>
    <scope>NUCLEOTIDE SEQUENCE</scope>
</reference>
<comment type="caution">
    <text evidence="2">The sequence shown here is derived from an EMBL/GenBank/DDBJ whole genome shotgun (WGS) entry which is preliminary data.</text>
</comment>
<keyword evidence="1" id="KW-0472">Membrane</keyword>
<keyword evidence="1" id="KW-0812">Transmembrane</keyword>
<feature type="transmembrane region" description="Helical" evidence="1">
    <location>
        <begin position="97"/>
        <end position="119"/>
    </location>
</feature>
<sequence length="165" mass="18416">MEPEATNSPLRNIVKLSDISNTSLSLWLTNKMAIPRSLSLRMILNRFLTSFLVSAVVGSSIMINLVLNIRALLMAIICFSATDRFPTYASRSTLKLILAIASSAIVLIRFQLTIFLPSANSLLNARFSMTVRFGNMEKSWYITWIPLLIASIGVIFVYCFPSNSM</sequence>
<gene>
    <name evidence="2" type="ORF">SDC9_70492</name>
</gene>
<dbReference type="AlphaFoldDB" id="A0A644Y641"/>
<evidence type="ECO:0000256" key="1">
    <source>
        <dbReference type="SAM" id="Phobius"/>
    </source>
</evidence>
<keyword evidence="1" id="KW-1133">Transmembrane helix</keyword>
<organism evidence="2">
    <name type="scientific">bioreactor metagenome</name>
    <dbReference type="NCBI Taxonomy" id="1076179"/>
    <lineage>
        <taxon>unclassified sequences</taxon>
        <taxon>metagenomes</taxon>
        <taxon>ecological metagenomes</taxon>
    </lineage>
</organism>
<proteinExistence type="predicted"/>
<protein>
    <submittedName>
        <fullName evidence="2">Uncharacterized protein</fullName>
    </submittedName>
</protein>